<dbReference type="Proteomes" id="UP000765509">
    <property type="component" value="Unassembled WGS sequence"/>
</dbReference>
<feature type="compositionally biased region" description="Basic and acidic residues" evidence="1">
    <location>
        <begin position="106"/>
        <end position="128"/>
    </location>
</feature>
<feature type="compositionally biased region" description="Polar residues" evidence="1">
    <location>
        <begin position="132"/>
        <end position="145"/>
    </location>
</feature>
<name>A0A9Q3HCA2_9BASI</name>
<proteinExistence type="predicted"/>
<keyword evidence="3" id="KW-1185">Reference proteome</keyword>
<comment type="caution">
    <text evidence="2">The sequence shown here is derived from an EMBL/GenBank/DDBJ whole genome shotgun (WGS) entry which is preliminary data.</text>
</comment>
<evidence type="ECO:0000256" key="1">
    <source>
        <dbReference type="SAM" id="MobiDB-lite"/>
    </source>
</evidence>
<dbReference type="EMBL" id="AVOT02014203">
    <property type="protein sequence ID" value="MBW0497469.1"/>
    <property type="molecule type" value="Genomic_DNA"/>
</dbReference>
<accession>A0A9Q3HCA2</accession>
<feature type="compositionally biased region" description="Basic and acidic residues" evidence="1">
    <location>
        <begin position="69"/>
        <end position="94"/>
    </location>
</feature>
<protein>
    <submittedName>
        <fullName evidence="2">Uncharacterized protein</fullName>
    </submittedName>
</protein>
<reference evidence="2" key="1">
    <citation type="submission" date="2021-03" db="EMBL/GenBank/DDBJ databases">
        <title>Draft genome sequence of rust myrtle Austropuccinia psidii MF-1, a brazilian biotype.</title>
        <authorList>
            <person name="Quecine M.C."/>
            <person name="Pachon D.M.R."/>
            <person name="Bonatelli M.L."/>
            <person name="Correr F.H."/>
            <person name="Franceschini L.M."/>
            <person name="Leite T.F."/>
            <person name="Margarido G.R.A."/>
            <person name="Almeida C.A."/>
            <person name="Ferrarezi J.A."/>
            <person name="Labate C.A."/>
        </authorList>
    </citation>
    <scope>NUCLEOTIDE SEQUENCE</scope>
    <source>
        <strain evidence="2">MF-1</strain>
    </source>
</reference>
<gene>
    <name evidence="2" type="ORF">O181_037184</name>
</gene>
<feature type="compositionally biased region" description="Low complexity" evidence="1">
    <location>
        <begin position="1"/>
        <end position="16"/>
    </location>
</feature>
<organism evidence="2 3">
    <name type="scientific">Austropuccinia psidii MF-1</name>
    <dbReference type="NCBI Taxonomy" id="1389203"/>
    <lineage>
        <taxon>Eukaryota</taxon>
        <taxon>Fungi</taxon>
        <taxon>Dikarya</taxon>
        <taxon>Basidiomycota</taxon>
        <taxon>Pucciniomycotina</taxon>
        <taxon>Pucciniomycetes</taxon>
        <taxon>Pucciniales</taxon>
        <taxon>Sphaerophragmiaceae</taxon>
        <taxon>Austropuccinia</taxon>
    </lineage>
</organism>
<evidence type="ECO:0000313" key="3">
    <source>
        <dbReference type="Proteomes" id="UP000765509"/>
    </source>
</evidence>
<feature type="region of interest" description="Disordered" evidence="1">
    <location>
        <begin position="61"/>
        <end position="152"/>
    </location>
</feature>
<sequence length="197" mass="22778">MEYSRTSSSSQRLGSTFDPLIESPEAEITSIPVFRPESFPAGNNRDIPVSVQEWVYGRKEAGVGTSTKSLDRHNELLSSSKEAHGTRKDRRTPEGLDNPVLQGTSPRDKRFVENPKHVFRGPKEEVGPRKIQQPSESSPCLTKCQTRTRKPQREIRRAIKRKRERKNPSVTSLTHRITEFPRRRRQPWTMFSIWKEL</sequence>
<feature type="region of interest" description="Disordered" evidence="1">
    <location>
        <begin position="1"/>
        <end position="25"/>
    </location>
</feature>
<dbReference type="AlphaFoldDB" id="A0A9Q3HCA2"/>
<evidence type="ECO:0000313" key="2">
    <source>
        <dbReference type="EMBL" id="MBW0497469.1"/>
    </source>
</evidence>